<name>A0A419S6C4_9SPHI</name>
<evidence type="ECO:0000313" key="2">
    <source>
        <dbReference type="EMBL" id="RKD16256.1"/>
    </source>
</evidence>
<reference evidence="2 3" key="1">
    <citation type="submission" date="2016-07" db="EMBL/GenBank/DDBJ databases">
        <title>Genome of Pelobium manganitolerans.</title>
        <authorList>
            <person name="Wu S."/>
            <person name="Wang G."/>
        </authorList>
    </citation>
    <scope>NUCLEOTIDE SEQUENCE [LARGE SCALE GENOMIC DNA]</scope>
    <source>
        <strain evidence="2 3">YS-25</strain>
    </source>
</reference>
<feature type="transmembrane region" description="Helical" evidence="1">
    <location>
        <begin position="7"/>
        <end position="25"/>
    </location>
</feature>
<accession>A0A419S6C4</accession>
<organism evidence="2 3">
    <name type="scientific">Pelobium manganitolerans</name>
    <dbReference type="NCBI Taxonomy" id="1842495"/>
    <lineage>
        <taxon>Bacteria</taxon>
        <taxon>Pseudomonadati</taxon>
        <taxon>Bacteroidota</taxon>
        <taxon>Sphingobacteriia</taxon>
        <taxon>Sphingobacteriales</taxon>
        <taxon>Sphingobacteriaceae</taxon>
        <taxon>Pelobium</taxon>
    </lineage>
</organism>
<protein>
    <submittedName>
        <fullName evidence="2">Uncharacterized protein</fullName>
    </submittedName>
</protein>
<dbReference type="Proteomes" id="UP000283433">
    <property type="component" value="Unassembled WGS sequence"/>
</dbReference>
<keyword evidence="1" id="KW-1133">Transmembrane helix</keyword>
<keyword evidence="1" id="KW-0812">Transmembrane</keyword>
<keyword evidence="1" id="KW-0472">Membrane</keyword>
<sequence>MKPAKYYIYRHTIALGFLLLLGLRFGKIRGVLIVLVVYLALNMDFVRWLVNTYKKNKNR</sequence>
<keyword evidence="3" id="KW-1185">Reference proteome</keyword>
<comment type="caution">
    <text evidence="2">The sequence shown here is derived from an EMBL/GenBank/DDBJ whole genome shotgun (WGS) entry which is preliminary data.</text>
</comment>
<feature type="transmembrane region" description="Helical" evidence="1">
    <location>
        <begin position="31"/>
        <end position="50"/>
    </location>
</feature>
<dbReference type="RefSeq" id="WP_120181757.1">
    <property type="nucleotide sequence ID" value="NZ_MBTA01000023.1"/>
</dbReference>
<evidence type="ECO:0000256" key="1">
    <source>
        <dbReference type="SAM" id="Phobius"/>
    </source>
</evidence>
<dbReference type="EMBL" id="MBTA01000023">
    <property type="protein sequence ID" value="RKD16256.1"/>
    <property type="molecule type" value="Genomic_DNA"/>
</dbReference>
<dbReference type="AlphaFoldDB" id="A0A419S6C4"/>
<proteinExistence type="predicted"/>
<evidence type="ECO:0000313" key="3">
    <source>
        <dbReference type="Proteomes" id="UP000283433"/>
    </source>
</evidence>
<dbReference type="OrthoDB" id="9934847at2"/>
<gene>
    <name evidence="2" type="ORF">BCY91_05125</name>
</gene>